<dbReference type="Pfam" id="PF00089">
    <property type="entry name" value="Trypsin"/>
    <property type="match status" value="1"/>
</dbReference>
<organism evidence="3 4">
    <name type="scientific">Clytia hemisphaerica</name>
    <dbReference type="NCBI Taxonomy" id="252671"/>
    <lineage>
        <taxon>Eukaryota</taxon>
        <taxon>Metazoa</taxon>
        <taxon>Cnidaria</taxon>
        <taxon>Hydrozoa</taxon>
        <taxon>Hydroidolina</taxon>
        <taxon>Leptothecata</taxon>
        <taxon>Obeliida</taxon>
        <taxon>Clytiidae</taxon>
        <taxon>Clytia</taxon>
    </lineage>
</organism>
<evidence type="ECO:0000313" key="3">
    <source>
        <dbReference type="EnsemblMetazoa" id="CLYHEMP026419.1"/>
    </source>
</evidence>
<keyword evidence="4" id="KW-1185">Reference proteome</keyword>
<dbReference type="Gene3D" id="2.40.10.10">
    <property type="entry name" value="Trypsin-like serine proteases"/>
    <property type="match status" value="1"/>
</dbReference>
<feature type="domain" description="Peptidase S1" evidence="2">
    <location>
        <begin position="44"/>
        <end position="107"/>
    </location>
</feature>
<dbReference type="InterPro" id="IPR001254">
    <property type="entry name" value="Trypsin_dom"/>
</dbReference>
<dbReference type="InterPro" id="IPR018114">
    <property type="entry name" value="TRYPSIN_HIS"/>
</dbReference>
<dbReference type="PANTHER" id="PTHR24252:SF7">
    <property type="entry name" value="HYALIN"/>
    <property type="match status" value="1"/>
</dbReference>
<dbReference type="GO" id="GO:0006508">
    <property type="term" value="P:proteolysis"/>
    <property type="evidence" value="ECO:0007669"/>
    <property type="project" value="InterPro"/>
</dbReference>
<dbReference type="GO" id="GO:0004252">
    <property type="term" value="F:serine-type endopeptidase activity"/>
    <property type="evidence" value="ECO:0007669"/>
    <property type="project" value="InterPro"/>
</dbReference>
<dbReference type="InterPro" id="IPR009003">
    <property type="entry name" value="Peptidase_S1_PA"/>
</dbReference>
<reference evidence="3" key="1">
    <citation type="submission" date="2021-01" db="UniProtKB">
        <authorList>
            <consortium name="EnsemblMetazoa"/>
        </authorList>
    </citation>
    <scope>IDENTIFICATION</scope>
</reference>
<dbReference type="PANTHER" id="PTHR24252">
    <property type="entry name" value="ACROSIN-RELATED"/>
    <property type="match status" value="1"/>
</dbReference>
<dbReference type="InterPro" id="IPR043504">
    <property type="entry name" value="Peptidase_S1_PA_chymotrypsin"/>
</dbReference>
<keyword evidence="1" id="KW-1015">Disulfide bond</keyword>
<dbReference type="AlphaFoldDB" id="A0A7M5XMW8"/>
<dbReference type="SUPFAM" id="SSF50494">
    <property type="entry name" value="Trypsin-like serine proteases"/>
    <property type="match status" value="1"/>
</dbReference>
<proteinExistence type="predicted"/>
<name>A0A7M5XMW8_9CNID</name>
<accession>A0A7M5XMW8</accession>
<dbReference type="PROSITE" id="PS00134">
    <property type="entry name" value="TRYPSIN_HIS"/>
    <property type="match status" value="1"/>
</dbReference>
<evidence type="ECO:0000256" key="1">
    <source>
        <dbReference type="ARBA" id="ARBA00023157"/>
    </source>
</evidence>
<evidence type="ECO:0000259" key="2">
    <source>
        <dbReference type="Pfam" id="PF00089"/>
    </source>
</evidence>
<sequence length="111" mass="11638">MNADFLFPVFAALTMAKAGDVFNDFHVCGKVKSIGAPTPLNTRIFGGVNAKPGDLPWQIAIRGGNSGLPFCGATLISKKWAVSAAHCRIKVGQQIVLGANDLGKTNEGILL</sequence>
<protein>
    <recommendedName>
        <fullName evidence="2">Peptidase S1 domain-containing protein</fullName>
    </recommendedName>
</protein>
<dbReference type="EnsemblMetazoa" id="CLYHEMT026419.1">
    <property type="protein sequence ID" value="CLYHEMP026419.1"/>
    <property type="gene ID" value="CLYHEMG026419"/>
</dbReference>
<dbReference type="Proteomes" id="UP000594262">
    <property type="component" value="Unplaced"/>
</dbReference>
<dbReference type="OrthoDB" id="6380950at2759"/>
<evidence type="ECO:0000313" key="4">
    <source>
        <dbReference type="Proteomes" id="UP000594262"/>
    </source>
</evidence>